<proteinExistence type="predicted"/>
<dbReference type="EMBL" id="JAYMYQ010000006">
    <property type="protein sequence ID" value="KAK7324479.1"/>
    <property type="molecule type" value="Genomic_DNA"/>
</dbReference>
<evidence type="ECO:0000313" key="2">
    <source>
        <dbReference type="EMBL" id="KAK7324479.1"/>
    </source>
</evidence>
<accession>A0AAN9KVR9</accession>
<dbReference type="PANTHER" id="PTHR33916:SF7">
    <property type="entry name" value="NEPROSIN DOMAIN-CONTAINING PROTEIN"/>
    <property type="match status" value="1"/>
</dbReference>
<name>A0AAN9KVR9_CANGL</name>
<dbReference type="InterPro" id="IPR056122">
    <property type="entry name" value="DUF7705"/>
</dbReference>
<dbReference type="PANTHER" id="PTHR33916">
    <property type="entry name" value="EXPANSIN-LIKE EG45 DOMAIN-CONTAINING PROTEIN"/>
    <property type="match status" value="1"/>
</dbReference>
<protein>
    <recommendedName>
        <fullName evidence="1">DUF7705 domain-containing protein</fullName>
    </recommendedName>
</protein>
<organism evidence="2 3">
    <name type="scientific">Canavalia gladiata</name>
    <name type="common">Sword bean</name>
    <name type="synonym">Dolichos gladiatus</name>
    <dbReference type="NCBI Taxonomy" id="3824"/>
    <lineage>
        <taxon>Eukaryota</taxon>
        <taxon>Viridiplantae</taxon>
        <taxon>Streptophyta</taxon>
        <taxon>Embryophyta</taxon>
        <taxon>Tracheophyta</taxon>
        <taxon>Spermatophyta</taxon>
        <taxon>Magnoliopsida</taxon>
        <taxon>eudicotyledons</taxon>
        <taxon>Gunneridae</taxon>
        <taxon>Pentapetalae</taxon>
        <taxon>rosids</taxon>
        <taxon>fabids</taxon>
        <taxon>Fabales</taxon>
        <taxon>Fabaceae</taxon>
        <taxon>Papilionoideae</taxon>
        <taxon>50 kb inversion clade</taxon>
        <taxon>NPAAA clade</taxon>
        <taxon>indigoferoid/millettioid clade</taxon>
        <taxon>Phaseoleae</taxon>
        <taxon>Canavalia</taxon>
    </lineage>
</organism>
<sequence>MNDRAGYLYLGNKCEALDTLRPWEFWMIMLMSGNMDSLAALQCAHKMSSKQRPETLCHQLIWGRNIYQSDVGQLAEWTVTILLLYSEVEVFTISTKIGEKQSIFY</sequence>
<reference evidence="2 3" key="1">
    <citation type="submission" date="2024-01" db="EMBL/GenBank/DDBJ databases">
        <title>The genomes of 5 underutilized Papilionoideae crops provide insights into root nodulation and disease resistanc.</title>
        <authorList>
            <person name="Jiang F."/>
        </authorList>
    </citation>
    <scope>NUCLEOTIDE SEQUENCE [LARGE SCALE GENOMIC DNA]</scope>
    <source>
        <strain evidence="2">LVBAO_FW01</strain>
        <tissue evidence="2">Leaves</tissue>
    </source>
</reference>
<evidence type="ECO:0000313" key="3">
    <source>
        <dbReference type="Proteomes" id="UP001367508"/>
    </source>
</evidence>
<evidence type="ECO:0000259" key="1">
    <source>
        <dbReference type="Pfam" id="PF24804"/>
    </source>
</evidence>
<dbReference type="Pfam" id="PF24804">
    <property type="entry name" value="DUF7705"/>
    <property type="match status" value="1"/>
</dbReference>
<gene>
    <name evidence="2" type="ORF">VNO77_28051</name>
</gene>
<dbReference type="Proteomes" id="UP001367508">
    <property type="component" value="Unassembled WGS sequence"/>
</dbReference>
<keyword evidence="3" id="KW-1185">Reference proteome</keyword>
<feature type="domain" description="DUF7705" evidence="1">
    <location>
        <begin position="8"/>
        <end position="45"/>
    </location>
</feature>
<dbReference type="AlphaFoldDB" id="A0AAN9KVR9"/>
<comment type="caution">
    <text evidence="2">The sequence shown here is derived from an EMBL/GenBank/DDBJ whole genome shotgun (WGS) entry which is preliminary data.</text>
</comment>